<protein>
    <submittedName>
        <fullName evidence="1">Uncharacterized protein</fullName>
    </submittedName>
</protein>
<reference evidence="1 2" key="1">
    <citation type="submission" date="2015-10" db="EMBL/GenBank/DDBJ databases">
        <title>Draft genome sequence of Thermococcus celericrescens strain DSM 17994.</title>
        <authorList>
            <person name="Hong S.-J."/>
            <person name="Park C.-E."/>
            <person name="Shin J.-H."/>
        </authorList>
    </citation>
    <scope>NUCLEOTIDE SEQUENCE [LARGE SCALE GENOMIC DNA]</scope>
    <source>
        <strain evidence="1 2">DSM 17994</strain>
    </source>
</reference>
<comment type="caution">
    <text evidence="1">The sequence shown here is derived from an EMBL/GenBank/DDBJ whole genome shotgun (WGS) entry which is preliminary data.</text>
</comment>
<name>A0A100XXW9_9EURY</name>
<dbReference type="Proteomes" id="UP000053462">
    <property type="component" value="Unassembled WGS sequence"/>
</dbReference>
<accession>A0A100XXW9</accession>
<sequence>MENLHPIQETLNFDEEFASSRKDNVYPLLARYDRILIFERQKQCYDEKKLHTINRGHVTGAIAYNELRRHILKVLSTMKTIR</sequence>
<evidence type="ECO:0000313" key="2">
    <source>
        <dbReference type="Proteomes" id="UP000053462"/>
    </source>
</evidence>
<proteinExistence type="predicted"/>
<organism evidence="1 2">
    <name type="scientific">Thermococcus celericrescens</name>
    <dbReference type="NCBI Taxonomy" id="227598"/>
    <lineage>
        <taxon>Archaea</taxon>
        <taxon>Methanobacteriati</taxon>
        <taxon>Methanobacteriota</taxon>
        <taxon>Thermococci</taxon>
        <taxon>Thermococcales</taxon>
        <taxon>Thermococcaceae</taxon>
        <taxon>Thermococcus</taxon>
    </lineage>
</organism>
<gene>
    <name evidence="1" type="ORF">APY94_06140</name>
</gene>
<evidence type="ECO:0000313" key="1">
    <source>
        <dbReference type="EMBL" id="KUH33401.1"/>
    </source>
</evidence>
<keyword evidence="2" id="KW-1185">Reference proteome</keyword>
<dbReference type="EMBL" id="LLYW01000020">
    <property type="protein sequence ID" value="KUH33401.1"/>
    <property type="molecule type" value="Genomic_DNA"/>
</dbReference>
<dbReference type="AlphaFoldDB" id="A0A100XXW9"/>